<dbReference type="GO" id="GO:0005886">
    <property type="term" value="C:plasma membrane"/>
    <property type="evidence" value="ECO:0007669"/>
    <property type="project" value="TreeGrafter"/>
</dbReference>
<comment type="subcellular location">
    <subcellularLocation>
        <location evidence="1">Membrane</location>
        <topology evidence="1">Multi-pass membrane protein</topology>
    </subcellularLocation>
</comment>
<dbReference type="PANTHER" id="PTHR24222:SF76">
    <property type="entry name" value="MYCOBACTIN IMPORT ATP-BINDING_PERMEASE PROTEIN IRTB"/>
    <property type="match status" value="1"/>
</dbReference>
<evidence type="ECO:0000256" key="5">
    <source>
        <dbReference type="SAM" id="Phobius"/>
    </source>
</evidence>
<evidence type="ECO:0000256" key="3">
    <source>
        <dbReference type="ARBA" id="ARBA00022989"/>
    </source>
</evidence>
<dbReference type="OMA" id="NNDACAY"/>
<dbReference type="PANTHER" id="PTHR24222">
    <property type="entry name" value="ABC TRANSPORTER B FAMILY"/>
    <property type="match status" value="1"/>
</dbReference>
<reference evidence="7" key="1">
    <citation type="submission" date="2025-08" db="UniProtKB">
        <authorList>
            <consortium name="Ensembl"/>
        </authorList>
    </citation>
    <scope>IDENTIFICATION</scope>
</reference>
<evidence type="ECO:0000256" key="1">
    <source>
        <dbReference type="ARBA" id="ARBA00004141"/>
    </source>
</evidence>
<sequence length="204" mass="22114">FRFADRWDIFLMVVGTLSAVGHGVTYPILFMVFGDMTSSFVDFGKVDQCQGNFSCIGNILANVTFDLVSALSFASFPILFRIEDKMTEYAYSFMGGGAAVMVLGTVQVACWAAAGARQAHRVRRLLFRSILRQDAAWFDSSQAGELGNCLTDDDNTMQDGMSDQVSVMLQLVVRFAAGLGVGFSQGWKLTLVIMAVSPLIAGTA</sequence>
<keyword evidence="4 5" id="KW-0472">Membrane</keyword>
<dbReference type="InterPro" id="IPR039421">
    <property type="entry name" value="Type_1_exporter"/>
</dbReference>
<dbReference type="AlphaFoldDB" id="S4RYT4"/>
<dbReference type="PROSITE" id="PS50929">
    <property type="entry name" value="ABC_TM1F"/>
    <property type="match status" value="1"/>
</dbReference>
<dbReference type="GO" id="GO:0140359">
    <property type="term" value="F:ABC-type transporter activity"/>
    <property type="evidence" value="ECO:0007669"/>
    <property type="project" value="InterPro"/>
</dbReference>
<dbReference type="Ensembl" id="ENSPMAT00000010421.1">
    <property type="protein sequence ID" value="ENSPMAP00000010375.1"/>
    <property type="gene ID" value="ENSPMAG00000009435.1"/>
</dbReference>
<feature type="transmembrane region" description="Helical" evidence="5">
    <location>
        <begin position="9"/>
        <end position="33"/>
    </location>
</feature>
<feature type="transmembrane region" description="Helical" evidence="5">
    <location>
        <begin position="89"/>
        <end position="114"/>
    </location>
</feature>
<dbReference type="InterPro" id="IPR036640">
    <property type="entry name" value="ABC1_TM_sf"/>
</dbReference>
<evidence type="ECO:0000313" key="7">
    <source>
        <dbReference type="Ensembl" id="ENSPMAP00000010375.1"/>
    </source>
</evidence>
<dbReference type="STRING" id="7757.ENSPMAP00000010375"/>
<evidence type="ECO:0000259" key="6">
    <source>
        <dbReference type="PROSITE" id="PS50929"/>
    </source>
</evidence>
<dbReference type="Gene3D" id="1.20.1560.10">
    <property type="entry name" value="ABC transporter type 1, transmembrane domain"/>
    <property type="match status" value="1"/>
</dbReference>
<organism evidence="7">
    <name type="scientific">Petromyzon marinus</name>
    <name type="common">Sea lamprey</name>
    <dbReference type="NCBI Taxonomy" id="7757"/>
    <lineage>
        <taxon>Eukaryota</taxon>
        <taxon>Metazoa</taxon>
        <taxon>Chordata</taxon>
        <taxon>Craniata</taxon>
        <taxon>Vertebrata</taxon>
        <taxon>Cyclostomata</taxon>
        <taxon>Hyperoartia</taxon>
        <taxon>Petromyzontiformes</taxon>
        <taxon>Petromyzontidae</taxon>
        <taxon>Petromyzon</taxon>
    </lineage>
</organism>
<keyword evidence="3 5" id="KW-1133">Transmembrane helix</keyword>
<dbReference type="GO" id="GO:0005524">
    <property type="term" value="F:ATP binding"/>
    <property type="evidence" value="ECO:0007669"/>
    <property type="project" value="InterPro"/>
</dbReference>
<protein>
    <recommendedName>
        <fullName evidence="6">ABC transmembrane type-1 domain-containing protein</fullName>
    </recommendedName>
</protein>
<keyword evidence="2 5" id="KW-0812">Transmembrane</keyword>
<proteinExistence type="predicted"/>
<reference evidence="7" key="2">
    <citation type="submission" date="2025-09" db="UniProtKB">
        <authorList>
            <consortium name="Ensembl"/>
        </authorList>
    </citation>
    <scope>IDENTIFICATION</scope>
</reference>
<accession>S4RYT4</accession>
<dbReference type="InterPro" id="IPR011527">
    <property type="entry name" value="ABC1_TM_dom"/>
</dbReference>
<feature type="domain" description="ABC transmembrane type-1" evidence="6">
    <location>
        <begin position="13"/>
        <end position="204"/>
    </location>
</feature>
<dbReference type="Pfam" id="PF00664">
    <property type="entry name" value="ABC_membrane"/>
    <property type="match status" value="1"/>
</dbReference>
<name>S4RYT4_PETMA</name>
<evidence type="ECO:0000256" key="4">
    <source>
        <dbReference type="ARBA" id="ARBA00023136"/>
    </source>
</evidence>
<dbReference type="GeneTree" id="ENSGT00940000170033"/>
<dbReference type="SUPFAM" id="SSF90123">
    <property type="entry name" value="ABC transporter transmembrane region"/>
    <property type="match status" value="1"/>
</dbReference>
<dbReference type="HOGENOM" id="CLU_1345963_0_0_1"/>
<evidence type="ECO:0000256" key="2">
    <source>
        <dbReference type="ARBA" id="ARBA00022692"/>
    </source>
</evidence>